<evidence type="ECO:0000256" key="8">
    <source>
        <dbReference type="ARBA" id="ARBA00022989"/>
    </source>
</evidence>
<evidence type="ECO:0000256" key="7">
    <source>
        <dbReference type="ARBA" id="ARBA00022927"/>
    </source>
</evidence>
<comment type="caution">
    <text evidence="12">The sequence shown here is derived from an EMBL/GenBank/DDBJ whole genome shotgun (WGS) entry which is preliminary data.</text>
</comment>
<sequence>MKQWWYSISLRERRLVLIAFSCLLLAFLYWGMWQPFHQHVEDAQRQLKVQQETLNWMQMRAGDVVALRSSGARPIDVNMTLEAVANQTARQLGLSLTRLQPMEKQLQVELAPVEFERLMNWLVIMERDYGVTARLVELASEGGKGLVRVRRLQLGRE</sequence>
<keyword evidence="4 10" id="KW-1003">Cell membrane</keyword>
<dbReference type="Pfam" id="PF04612">
    <property type="entry name" value="T2SSM"/>
    <property type="match status" value="1"/>
</dbReference>
<evidence type="ECO:0000313" key="13">
    <source>
        <dbReference type="Proteomes" id="UP001595692"/>
    </source>
</evidence>
<keyword evidence="8 11" id="KW-1133">Transmembrane helix</keyword>
<evidence type="ECO:0000256" key="3">
    <source>
        <dbReference type="ARBA" id="ARBA00022448"/>
    </source>
</evidence>
<dbReference type="EMBL" id="JBHSAF010000002">
    <property type="protein sequence ID" value="MFC3912602.1"/>
    <property type="molecule type" value="Genomic_DNA"/>
</dbReference>
<comment type="similarity">
    <text evidence="2 10">Belongs to the GSP M family.</text>
</comment>
<evidence type="ECO:0000256" key="11">
    <source>
        <dbReference type="SAM" id="Phobius"/>
    </source>
</evidence>
<evidence type="ECO:0000256" key="5">
    <source>
        <dbReference type="ARBA" id="ARBA00022519"/>
    </source>
</evidence>
<dbReference type="Gene3D" id="3.30.1360.100">
    <property type="entry name" value="General secretion pathway protein M, EpsM"/>
    <property type="match status" value="1"/>
</dbReference>
<evidence type="ECO:0000256" key="6">
    <source>
        <dbReference type="ARBA" id="ARBA00022692"/>
    </source>
</evidence>
<dbReference type="Proteomes" id="UP001595692">
    <property type="component" value="Unassembled WGS sequence"/>
</dbReference>
<organism evidence="12 13">
    <name type="scientific">Pseudaeromonas sharmana</name>
    <dbReference type="NCBI Taxonomy" id="328412"/>
    <lineage>
        <taxon>Bacteria</taxon>
        <taxon>Pseudomonadati</taxon>
        <taxon>Pseudomonadota</taxon>
        <taxon>Gammaproteobacteria</taxon>
        <taxon>Aeromonadales</taxon>
        <taxon>Aeromonadaceae</taxon>
        <taxon>Pseudaeromonas</taxon>
    </lineage>
</organism>
<feature type="transmembrane region" description="Helical" evidence="11">
    <location>
        <begin position="15"/>
        <end position="33"/>
    </location>
</feature>
<comment type="function">
    <text evidence="10">Inner membrane component of the type II secretion system required for the energy-dependent secretion of extracellular factors such as proteases and toxins from the periplasm.</text>
</comment>
<evidence type="ECO:0000256" key="4">
    <source>
        <dbReference type="ARBA" id="ARBA00022475"/>
    </source>
</evidence>
<keyword evidence="5 10" id="KW-0997">Cell inner membrane</keyword>
<evidence type="ECO:0000256" key="2">
    <source>
        <dbReference type="ARBA" id="ARBA00010637"/>
    </source>
</evidence>
<dbReference type="RefSeq" id="WP_377150740.1">
    <property type="nucleotide sequence ID" value="NZ_JBHSAF010000002.1"/>
</dbReference>
<proteinExistence type="inferred from homology"/>
<evidence type="ECO:0000313" key="12">
    <source>
        <dbReference type="EMBL" id="MFC3912602.1"/>
    </source>
</evidence>
<comment type="subcellular location">
    <subcellularLocation>
        <location evidence="1">Cell inner membrane</location>
        <topology evidence="1">Single-pass membrane protein</topology>
    </subcellularLocation>
</comment>
<name>A0ABV8CL00_9GAMM</name>
<dbReference type="SUPFAM" id="SSF103054">
    <property type="entry name" value="General secretion pathway protein M, EpsM"/>
    <property type="match status" value="1"/>
</dbReference>
<reference evidence="13" key="1">
    <citation type="journal article" date="2019" name="Int. J. Syst. Evol. Microbiol.">
        <title>The Global Catalogue of Microorganisms (GCM) 10K type strain sequencing project: providing services to taxonomists for standard genome sequencing and annotation.</title>
        <authorList>
            <consortium name="The Broad Institute Genomics Platform"/>
            <consortium name="The Broad Institute Genome Sequencing Center for Infectious Disease"/>
            <person name="Wu L."/>
            <person name="Ma J."/>
        </authorList>
    </citation>
    <scope>NUCLEOTIDE SEQUENCE [LARGE SCALE GENOMIC DNA]</scope>
    <source>
        <strain evidence="13">CCUG 54939</strain>
    </source>
</reference>
<keyword evidence="13" id="KW-1185">Reference proteome</keyword>
<evidence type="ECO:0000256" key="10">
    <source>
        <dbReference type="PIRNR" id="PIRNR006291"/>
    </source>
</evidence>
<evidence type="ECO:0000256" key="9">
    <source>
        <dbReference type="ARBA" id="ARBA00023136"/>
    </source>
</evidence>
<gene>
    <name evidence="12" type="primary">gspM</name>
    <name evidence="12" type="ORF">ACFOSS_03840</name>
</gene>
<dbReference type="InterPro" id="IPR007690">
    <property type="entry name" value="T2SS_GspM"/>
</dbReference>
<dbReference type="InterPro" id="IPR023229">
    <property type="entry name" value="T2SS_M_periplasmic_sf"/>
</dbReference>
<keyword evidence="7 10" id="KW-0653">Protein transport</keyword>
<keyword evidence="9 10" id="KW-0472">Membrane</keyword>
<protein>
    <recommendedName>
        <fullName evidence="10">Type II secretion system protein M</fullName>
        <shortName evidence="10">T2SS protein M</shortName>
    </recommendedName>
    <alternativeName>
        <fullName evidence="10">General secretion pathway protein M</fullName>
    </alternativeName>
</protein>
<dbReference type="PIRSF" id="PIRSF006291">
    <property type="entry name" value="GspM"/>
    <property type="match status" value="1"/>
</dbReference>
<accession>A0ABV8CL00</accession>
<evidence type="ECO:0000256" key="1">
    <source>
        <dbReference type="ARBA" id="ARBA00004377"/>
    </source>
</evidence>
<keyword evidence="6 11" id="KW-0812">Transmembrane</keyword>
<keyword evidence="3 10" id="KW-0813">Transport</keyword>